<feature type="chain" id="PRO_5009670138" evidence="1">
    <location>
        <begin position="25"/>
        <end position="222"/>
    </location>
</feature>
<dbReference type="Proteomes" id="UP000182350">
    <property type="component" value="Unassembled WGS sequence"/>
</dbReference>
<protein>
    <submittedName>
        <fullName evidence="2">Outer membrane protein beta-barrel domain-containing protein</fullName>
    </submittedName>
</protein>
<evidence type="ECO:0000313" key="3">
    <source>
        <dbReference type="Proteomes" id="UP000182350"/>
    </source>
</evidence>
<accession>A0A1K1V7D9</accession>
<dbReference type="OrthoDB" id="9793561at2"/>
<dbReference type="SUPFAM" id="SSF56935">
    <property type="entry name" value="Porins"/>
    <property type="match status" value="1"/>
</dbReference>
<keyword evidence="1" id="KW-0732">Signal</keyword>
<evidence type="ECO:0000256" key="1">
    <source>
        <dbReference type="SAM" id="SignalP"/>
    </source>
</evidence>
<name>A0A1K1V7D9_9GAMM</name>
<feature type="signal peptide" evidence="1">
    <location>
        <begin position="1"/>
        <end position="24"/>
    </location>
</feature>
<organism evidence="2 3">
    <name type="scientific">Marinospirillum alkaliphilum DSM 21637</name>
    <dbReference type="NCBI Taxonomy" id="1122209"/>
    <lineage>
        <taxon>Bacteria</taxon>
        <taxon>Pseudomonadati</taxon>
        <taxon>Pseudomonadota</taxon>
        <taxon>Gammaproteobacteria</taxon>
        <taxon>Oceanospirillales</taxon>
        <taxon>Oceanospirillaceae</taxon>
        <taxon>Marinospirillum</taxon>
    </lineage>
</organism>
<gene>
    <name evidence="2" type="ORF">SAMN02745752_00818</name>
</gene>
<dbReference type="AlphaFoldDB" id="A0A1K1V7D9"/>
<evidence type="ECO:0000313" key="2">
    <source>
        <dbReference type="EMBL" id="SFX21050.1"/>
    </source>
</evidence>
<proteinExistence type="predicted"/>
<sequence length="222" mass="24098">MKKTLIAASVAALTAGFVAAPAFAQLPEGVEAYVAAELYQPTDSDLDTAMVLEAGASYQHETGVYGEFILTTMDLLDSDADFSDNSAIELNLGYAGAVNEQLGYYAGISYRDNVGMDFDSQWLFVGVDFTVDADLTLGAYFEKNLDSDAKDSQLELRADYTGVEVVDIFAELALGLEDAENKSLEIGVGKEFLPQQVATASFVADLEESDFSYLKFTYTYNF</sequence>
<dbReference type="EMBL" id="FPJW01000002">
    <property type="protein sequence ID" value="SFX21050.1"/>
    <property type="molecule type" value="Genomic_DNA"/>
</dbReference>
<dbReference type="RefSeq" id="WP_072325063.1">
    <property type="nucleotide sequence ID" value="NZ_FPJW01000002.1"/>
</dbReference>
<keyword evidence="3" id="KW-1185">Reference proteome</keyword>
<reference evidence="2 3" key="1">
    <citation type="submission" date="2016-11" db="EMBL/GenBank/DDBJ databases">
        <authorList>
            <person name="Jaros S."/>
            <person name="Januszkiewicz K."/>
            <person name="Wedrychowicz H."/>
        </authorList>
    </citation>
    <scope>NUCLEOTIDE SEQUENCE [LARGE SCALE GENOMIC DNA]</scope>
    <source>
        <strain evidence="2 3">DSM 21637</strain>
    </source>
</reference>